<evidence type="ECO:0000313" key="2">
    <source>
        <dbReference type="EMBL" id="SFR84363.1"/>
    </source>
</evidence>
<dbReference type="Proteomes" id="UP000214760">
    <property type="component" value="Unassembled WGS sequence"/>
</dbReference>
<keyword evidence="1" id="KW-1133">Transmembrane helix</keyword>
<dbReference type="EMBL" id="FOZC01000013">
    <property type="protein sequence ID" value="SFR84363.1"/>
    <property type="molecule type" value="Genomic_DNA"/>
</dbReference>
<name>A0A1I6JZH7_9FIRM</name>
<proteinExistence type="predicted"/>
<accession>A0A1I6JZH7</accession>
<evidence type="ECO:0000313" key="3">
    <source>
        <dbReference type="Proteomes" id="UP000214760"/>
    </source>
</evidence>
<evidence type="ECO:0000256" key="1">
    <source>
        <dbReference type="SAM" id="Phobius"/>
    </source>
</evidence>
<sequence>MSYTETVNMFFYLLAVLAELCYALSSALSRLNRKIYWGWYKKKLSHR</sequence>
<protein>
    <submittedName>
        <fullName evidence="2">Uncharacterized protein</fullName>
    </submittedName>
</protein>
<organism evidence="2 3">
    <name type="scientific">[Clostridium] aminophilum</name>
    <dbReference type="NCBI Taxonomy" id="1526"/>
    <lineage>
        <taxon>Bacteria</taxon>
        <taxon>Bacillati</taxon>
        <taxon>Bacillota</taxon>
        <taxon>Clostridia</taxon>
        <taxon>Lachnospirales</taxon>
        <taxon>Lachnospiraceae</taxon>
    </lineage>
</organism>
<reference evidence="2 3" key="1">
    <citation type="submission" date="2016-10" db="EMBL/GenBank/DDBJ databases">
        <authorList>
            <person name="de Groot N.N."/>
        </authorList>
    </citation>
    <scope>NUCLEOTIDE SEQUENCE [LARGE SCALE GENOMIC DNA]</scope>
    <source>
        <strain evidence="2 3">F</strain>
    </source>
</reference>
<gene>
    <name evidence="2" type="ORF">SAMN02910262_02126</name>
</gene>
<dbReference type="AlphaFoldDB" id="A0A1I6JZH7"/>
<feature type="transmembrane region" description="Helical" evidence="1">
    <location>
        <begin position="6"/>
        <end position="25"/>
    </location>
</feature>
<dbReference type="RefSeq" id="WP_154661384.1">
    <property type="nucleotide sequence ID" value="NZ_FOZC01000013.1"/>
</dbReference>
<keyword evidence="1" id="KW-0812">Transmembrane</keyword>
<keyword evidence="1" id="KW-0472">Membrane</keyword>